<dbReference type="InterPro" id="IPR036259">
    <property type="entry name" value="MFS_trans_sf"/>
</dbReference>
<feature type="transmembrane region" description="Helical" evidence="1">
    <location>
        <begin position="110"/>
        <end position="131"/>
    </location>
</feature>
<evidence type="ECO:0000313" key="5">
    <source>
        <dbReference type="Proteomes" id="UP000239388"/>
    </source>
</evidence>
<evidence type="ECO:0000256" key="1">
    <source>
        <dbReference type="SAM" id="Phobius"/>
    </source>
</evidence>
<protein>
    <submittedName>
        <fullName evidence="2">Uncharacterized protein</fullName>
    </submittedName>
</protein>
<evidence type="ECO:0000313" key="2">
    <source>
        <dbReference type="EMBL" id="PQO26869.1"/>
    </source>
</evidence>
<dbReference type="OrthoDB" id="9903384at2"/>
<reference evidence="4 5" key="1">
    <citation type="submission" date="2018-02" db="EMBL/GenBank/DDBJ databases">
        <title>Comparative genomes isolates from brazilian mangrove.</title>
        <authorList>
            <person name="Araujo J.E."/>
            <person name="Taketani R.G."/>
            <person name="Silva M.C.P."/>
            <person name="Loureco M.V."/>
            <person name="Andreote F.D."/>
        </authorList>
    </citation>
    <scope>NUCLEOTIDE SEQUENCE [LARGE SCALE GENOMIC DNA]</scope>
    <source>
        <strain evidence="2 5">NAP PRIS-MGV</strain>
        <strain evidence="3 4">Nap-Phe MGV</strain>
    </source>
</reference>
<dbReference type="EMBL" id="PUIB01000029">
    <property type="protein sequence ID" value="PQO26869.1"/>
    <property type="molecule type" value="Genomic_DNA"/>
</dbReference>
<feature type="transmembrane region" description="Helical" evidence="1">
    <location>
        <begin position="76"/>
        <end position="98"/>
    </location>
</feature>
<keyword evidence="1" id="KW-0812">Transmembrane</keyword>
<evidence type="ECO:0000313" key="4">
    <source>
        <dbReference type="Proteomes" id="UP000237819"/>
    </source>
</evidence>
<feature type="transmembrane region" description="Helical" evidence="1">
    <location>
        <begin position="38"/>
        <end position="56"/>
    </location>
</feature>
<dbReference type="AlphaFoldDB" id="A0A2S8F3Y5"/>
<dbReference type="Proteomes" id="UP000239388">
    <property type="component" value="Unassembled WGS sequence"/>
</dbReference>
<dbReference type="EMBL" id="PUHZ01000026">
    <property type="protein sequence ID" value="PQO41557.1"/>
    <property type="molecule type" value="Genomic_DNA"/>
</dbReference>
<evidence type="ECO:0000313" key="3">
    <source>
        <dbReference type="EMBL" id="PQO41557.1"/>
    </source>
</evidence>
<keyword evidence="1" id="KW-1133">Transmembrane helix</keyword>
<feature type="transmembrane region" description="Helical" evidence="1">
    <location>
        <begin position="143"/>
        <end position="161"/>
    </location>
</feature>
<proteinExistence type="predicted"/>
<sequence length="183" mass="19297">MGNETDNPFASPHSKALVVKPAQKDQVDWFANPVRRGILAGAIAGAIMLPVCSFNLEPYLRSRPPLSLAFELSVSAGIGAAAGGTVGGISGILVGAVAAASRRFSWRTKVHLVTCLVVCPVVYGASFWLLGVRLYDSPPENPVILELICLLIGFATGIFLFDGLFRLASVVDQDVSADVGTLR</sequence>
<organism evidence="2 5">
    <name type="scientific">Blastopirellula marina</name>
    <dbReference type="NCBI Taxonomy" id="124"/>
    <lineage>
        <taxon>Bacteria</taxon>
        <taxon>Pseudomonadati</taxon>
        <taxon>Planctomycetota</taxon>
        <taxon>Planctomycetia</taxon>
        <taxon>Pirellulales</taxon>
        <taxon>Pirellulaceae</taxon>
        <taxon>Blastopirellula</taxon>
    </lineage>
</organism>
<dbReference type="Proteomes" id="UP000237819">
    <property type="component" value="Unassembled WGS sequence"/>
</dbReference>
<comment type="caution">
    <text evidence="2">The sequence shown here is derived from an EMBL/GenBank/DDBJ whole genome shotgun (WGS) entry which is preliminary data.</text>
</comment>
<dbReference type="RefSeq" id="WP_105339381.1">
    <property type="nucleotide sequence ID" value="NZ_PUHZ01000026.1"/>
</dbReference>
<name>A0A2S8F3Y5_9BACT</name>
<keyword evidence="1" id="KW-0472">Membrane</keyword>
<accession>A0A2S8F3Y5</accession>
<gene>
    <name evidence="3" type="ORF">C5Y93_31090</name>
    <name evidence="2" type="ORF">C5Y98_29295</name>
</gene>
<dbReference type="SUPFAM" id="SSF103473">
    <property type="entry name" value="MFS general substrate transporter"/>
    <property type="match status" value="1"/>
</dbReference>